<dbReference type="AlphaFoldDB" id="A0A420X1A7"/>
<evidence type="ECO:0000256" key="2">
    <source>
        <dbReference type="ARBA" id="ARBA00022448"/>
    </source>
</evidence>
<comment type="subunit">
    <text evidence="9">The complex comprises the extracytoplasmic solute receptor protein and the two transmembrane proteins.</text>
</comment>
<dbReference type="Pfam" id="PF04290">
    <property type="entry name" value="DctQ"/>
    <property type="match status" value="1"/>
</dbReference>
<feature type="transmembrane region" description="Helical" evidence="9">
    <location>
        <begin position="49"/>
        <end position="67"/>
    </location>
</feature>
<comment type="similarity">
    <text evidence="8 9">Belongs to the TRAP transporter small permease family.</text>
</comment>
<dbReference type="RefSeq" id="WP_170149974.1">
    <property type="nucleotide sequence ID" value="NZ_RBIN01000001.1"/>
</dbReference>
<keyword evidence="2 9" id="KW-0813">Transport</keyword>
<evidence type="ECO:0000256" key="7">
    <source>
        <dbReference type="ARBA" id="ARBA00023136"/>
    </source>
</evidence>
<dbReference type="GO" id="GO:0005886">
    <property type="term" value="C:plasma membrane"/>
    <property type="evidence" value="ECO:0007669"/>
    <property type="project" value="UniProtKB-SubCell"/>
</dbReference>
<organism evidence="11 12">
    <name type="scientific">Kushneria sinocarnis</name>
    <dbReference type="NCBI Taxonomy" id="595502"/>
    <lineage>
        <taxon>Bacteria</taxon>
        <taxon>Pseudomonadati</taxon>
        <taxon>Pseudomonadota</taxon>
        <taxon>Gammaproteobacteria</taxon>
        <taxon>Oceanospirillales</taxon>
        <taxon>Halomonadaceae</taxon>
        <taxon>Kushneria</taxon>
    </lineage>
</organism>
<keyword evidence="3" id="KW-1003">Cell membrane</keyword>
<keyword evidence="7 9" id="KW-0472">Membrane</keyword>
<gene>
    <name evidence="11" type="ORF">C7446_0462</name>
</gene>
<sequence>MSLAGLFSLLDKLIKLAIAIALVLMVGFVFTNVVLRYAFDSGLTWSSEVARYLFVWVVFLGSILAVADHSHLGVDILVSRVPLWLQKVLFVISVILITGVMSLVVRGLLLLIELNVGITGPATELPINNYYHAGMISAVLMSLVLIFQAISFVITGRHGPQWSRHRDGEE</sequence>
<dbReference type="InterPro" id="IPR055348">
    <property type="entry name" value="DctQ"/>
</dbReference>
<dbReference type="PANTHER" id="PTHR35011">
    <property type="entry name" value="2,3-DIKETO-L-GULONATE TRAP TRANSPORTER SMALL PERMEASE PROTEIN YIAM"/>
    <property type="match status" value="1"/>
</dbReference>
<evidence type="ECO:0000256" key="5">
    <source>
        <dbReference type="ARBA" id="ARBA00022692"/>
    </source>
</evidence>
<feature type="transmembrane region" description="Helical" evidence="9">
    <location>
        <begin position="16"/>
        <end position="37"/>
    </location>
</feature>
<evidence type="ECO:0000256" key="6">
    <source>
        <dbReference type="ARBA" id="ARBA00022989"/>
    </source>
</evidence>
<evidence type="ECO:0000256" key="9">
    <source>
        <dbReference type="RuleBase" id="RU369079"/>
    </source>
</evidence>
<dbReference type="EMBL" id="RBIN01000001">
    <property type="protein sequence ID" value="RKR07646.1"/>
    <property type="molecule type" value="Genomic_DNA"/>
</dbReference>
<dbReference type="PANTHER" id="PTHR35011:SF2">
    <property type="entry name" value="2,3-DIKETO-L-GULONATE TRAP TRANSPORTER SMALL PERMEASE PROTEIN YIAM"/>
    <property type="match status" value="1"/>
</dbReference>
<evidence type="ECO:0000313" key="11">
    <source>
        <dbReference type="EMBL" id="RKR07646.1"/>
    </source>
</evidence>
<evidence type="ECO:0000313" key="12">
    <source>
        <dbReference type="Proteomes" id="UP000281975"/>
    </source>
</evidence>
<dbReference type="InterPro" id="IPR007387">
    <property type="entry name" value="TRAP_DctQ"/>
</dbReference>
<name>A0A420X1A7_9GAMM</name>
<accession>A0A420X1A7</accession>
<keyword evidence="4 9" id="KW-0997">Cell inner membrane</keyword>
<comment type="subcellular location">
    <subcellularLocation>
        <location evidence="1 9">Cell inner membrane</location>
        <topology evidence="1 9">Multi-pass membrane protein</topology>
    </subcellularLocation>
</comment>
<comment type="caution">
    <text evidence="11">The sequence shown here is derived from an EMBL/GenBank/DDBJ whole genome shotgun (WGS) entry which is preliminary data.</text>
</comment>
<dbReference type="GO" id="GO:0022857">
    <property type="term" value="F:transmembrane transporter activity"/>
    <property type="evidence" value="ECO:0007669"/>
    <property type="project" value="UniProtKB-UniRule"/>
</dbReference>
<keyword evidence="6 9" id="KW-1133">Transmembrane helix</keyword>
<evidence type="ECO:0000256" key="4">
    <source>
        <dbReference type="ARBA" id="ARBA00022519"/>
    </source>
</evidence>
<protein>
    <recommendedName>
        <fullName evidence="9">TRAP transporter small permease protein</fullName>
    </recommendedName>
</protein>
<proteinExistence type="inferred from homology"/>
<dbReference type="GO" id="GO:0015740">
    <property type="term" value="P:C4-dicarboxylate transport"/>
    <property type="evidence" value="ECO:0007669"/>
    <property type="project" value="TreeGrafter"/>
</dbReference>
<evidence type="ECO:0000256" key="1">
    <source>
        <dbReference type="ARBA" id="ARBA00004429"/>
    </source>
</evidence>
<feature type="transmembrane region" description="Helical" evidence="9">
    <location>
        <begin position="132"/>
        <end position="154"/>
    </location>
</feature>
<comment type="function">
    <text evidence="9">Part of the tripartite ATP-independent periplasmic (TRAP) transport system.</text>
</comment>
<evidence type="ECO:0000256" key="3">
    <source>
        <dbReference type="ARBA" id="ARBA00022475"/>
    </source>
</evidence>
<feature type="domain" description="Tripartite ATP-independent periplasmic transporters DctQ component" evidence="10">
    <location>
        <begin position="25"/>
        <end position="150"/>
    </location>
</feature>
<dbReference type="Proteomes" id="UP000281975">
    <property type="component" value="Unassembled WGS sequence"/>
</dbReference>
<keyword evidence="5 9" id="KW-0812">Transmembrane</keyword>
<keyword evidence="12" id="KW-1185">Reference proteome</keyword>
<reference evidence="11 12" key="1">
    <citation type="submission" date="2018-10" db="EMBL/GenBank/DDBJ databases">
        <title>Genomic Encyclopedia of Type Strains, Phase IV (KMG-IV): sequencing the most valuable type-strain genomes for metagenomic binning, comparative biology and taxonomic classification.</title>
        <authorList>
            <person name="Goeker M."/>
        </authorList>
    </citation>
    <scope>NUCLEOTIDE SEQUENCE [LARGE SCALE GENOMIC DNA]</scope>
    <source>
        <strain evidence="11 12">DSM 23229</strain>
    </source>
</reference>
<feature type="transmembrane region" description="Helical" evidence="9">
    <location>
        <begin position="88"/>
        <end position="112"/>
    </location>
</feature>
<evidence type="ECO:0000256" key="8">
    <source>
        <dbReference type="ARBA" id="ARBA00038436"/>
    </source>
</evidence>
<evidence type="ECO:0000259" key="10">
    <source>
        <dbReference type="Pfam" id="PF04290"/>
    </source>
</evidence>